<feature type="domain" description="AB hydrolase-1" evidence="1">
    <location>
        <begin position="36"/>
        <end position="286"/>
    </location>
</feature>
<protein>
    <submittedName>
        <fullName evidence="2">Alpha/beta fold hydrolase</fullName>
    </submittedName>
</protein>
<keyword evidence="3" id="KW-1185">Reference proteome</keyword>
<dbReference type="Gene3D" id="3.40.50.1820">
    <property type="entry name" value="alpha/beta hydrolase"/>
    <property type="match status" value="1"/>
</dbReference>
<organism evidence="2 3">
    <name type="scientific">Angustibacter luteus</name>
    <dbReference type="NCBI Taxonomy" id="658456"/>
    <lineage>
        <taxon>Bacteria</taxon>
        <taxon>Bacillati</taxon>
        <taxon>Actinomycetota</taxon>
        <taxon>Actinomycetes</taxon>
        <taxon>Kineosporiales</taxon>
        <taxon>Kineosporiaceae</taxon>
    </lineage>
</organism>
<proteinExistence type="predicted"/>
<name>A0ABW1JI41_9ACTN</name>
<dbReference type="SUPFAM" id="SSF53474">
    <property type="entry name" value="alpha/beta-Hydrolases"/>
    <property type="match status" value="1"/>
</dbReference>
<dbReference type="InterPro" id="IPR000073">
    <property type="entry name" value="AB_hydrolase_1"/>
</dbReference>
<dbReference type="InterPro" id="IPR050471">
    <property type="entry name" value="AB_hydrolase"/>
</dbReference>
<comment type="caution">
    <text evidence="2">The sequence shown here is derived from an EMBL/GenBank/DDBJ whole genome shotgun (WGS) entry which is preliminary data.</text>
</comment>
<dbReference type="Proteomes" id="UP001596189">
    <property type="component" value="Unassembled WGS sequence"/>
</dbReference>
<reference evidence="3" key="1">
    <citation type="journal article" date="2019" name="Int. J. Syst. Evol. Microbiol.">
        <title>The Global Catalogue of Microorganisms (GCM) 10K type strain sequencing project: providing services to taxonomists for standard genome sequencing and annotation.</title>
        <authorList>
            <consortium name="The Broad Institute Genomics Platform"/>
            <consortium name="The Broad Institute Genome Sequencing Center for Infectious Disease"/>
            <person name="Wu L."/>
            <person name="Ma J."/>
        </authorList>
    </citation>
    <scope>NUCLEOTIDE SEQUENCE [LARGE SCALE GENOMIC DNA]</scope>
    <source>
        <strain evidence="3">KACC 14249</strain>
    </source>
</reference>
<sequence>MTRPPTGEVRQLDVVTPDGRVLHVHDDGEPGDERVPLLLHHGTPQSALLLGSQLAAARARGIRLVGYDRPGYGGSSRQAGRRVADAASDAATVADALGLDRFLTSGASGGGPHALACAARLGDRVAAVATVAGVAPHDAAGLDWLGGMGDDNVVEFSAAAAGPDELVPVLELGRAMMLAATPETLAEGMASLLPPADLVALRGGIGTWLHDSAVAALAQGHDGWLDDDLAFVQDWGFDLADVQAPLLVVAGGQDLMVPVAHGEWLAETVPGASRSIDPDAGHLSLLAGVDAVHGWLLDRW</sequence>
<keyword evidence="2" id="KW-0378">Hydrolase</keyword>
<evidence type="ECO:0000259" key="1">
    <source>
        <dbReference type="Pfam" id="PF00561"/>
    </source>
</evidence>
<dbReference type="PANTHER" id="PTHR43433">
    <property type="entry name" value="HYDROLASE, ALPHA/BETA FOLD FAMILY PROTEIN"/>
    <property type="match status" value="1"/>
</dbReference>
<dbReference type="RefSeq" id="WP_345714647.1">
    <property type="nucleotide sequence ID" value="NZ_BAABFP010000002.1"/>
</dbReference>
<evidence type="ECO:0000313" key="2">
    <source>
        <dbReference type="EMBL" id="MFC6008700.1"/>
    </source>
</evidence>
<dbReference type="GO" id="GO:0016787">
    <property type="term" value="F:hydrolase activity"/>
    <property type="evidence" value="ECO:0007669"/>
    <property type="project" value="UniProtKB-KW"/>
</dbReference>
<dbReference type="InterPro" id="IPR029058">
    <property type="entry name" value="AB_hydrolase_fold"/>
</dbReference>
<evidence type="ECO:0000313" key="3">
    <source>
        <dbReference type="Proteomes" id="UP001596189"/>
    </source>
</evidence>
<dbReference type="Pfam" id="PF00561">
    <property type="entry name" value="Abhydrolase_1"/>
    <property type="match status" value="1"/>
</dbReference>
<dbReference type="EMBL" id="JBHSRD010000006">
    <property type="protein sequence ID" value="MFC6008700.1"/>
    <property type="molecule type" value="Genomic_DNA"/>
</dbReference>
<gene>
    <name evidence="2" type="ORF">ACFQDO_16310</name>
</gene>
<dbReference type="PANTHER" id="PTHR43433:SF1">
    <property type="entry name" value="BLL5160 PROTEIN"/>
    <property type="match status" value="1"/>
</dbReference>
<accession>A0ABW1JI41</accession>